<sequence>MEPTKYRRCKAVSHVPYTPKIRTMPCEEAPGTRQLLSKAQLLMSGIEKLLDCCGPTVRREIQQECPASSVVEDGETLVIEGSRFESAVSREDLIRL</sequence>
<protein>
    <submittedName>
        <fullName evidence="1">Uncharacterized protein</fullName>
    </submittedName>
</protein>
<name>A0AAN8GVB6_9TELE</name>
<dbReference type="AlphaFoldDB" id="A0AAN8GVB6"/>
<accession>A0AAN8GVB6</accession>
<proteinExistence type="predicted"/>
<evidence type="ECO:0000313" key="1">
    <source>
        <dbReference type="EMBL" id="KAK5892671.1"/>
    </source>
</evidence>
<dbReference type="Proteomes" id="UP001335648">
    <property type="component" value="Unassembled WGS sequence"/>
</dbReference>
<comment type="caution">
    <text evidence="1">The sequence shown here is derived from an EMBL/GenBank/DDBJ whole genome shotgun (WGS) entry which is preliminary data.</text>
</comment>
<organism evidence="1 2">
    <name type="scientific">Champsocephalus esox</name>
    <name type="common">pike icefish</name>
    <dbReference type="NCBI Taxonomy" id="159716"/>
    <lineage>
        <taxon>Eukaryota</taxon>
        <taxon>Metazoa</taxon>
        <taxon>Chordata</taxon>
        <taxon>Craniata</taxon>
        <taxon>Vertebrata</taxon>
        <taxon>Euteleostomi</taxon>
        <taxon>Actinopterygii</taxon>
        <taxon>Neopterygii</taxon>
        <taxon>Teleostei</taxon>
        <taxon>Neoteleostei</taxon>
        <taxon>Acanthomorphata</taxon>
        <taxon>Eupercaria</taxon>
        <taxon>Perciformes</taxon>
        <taxon>Notothenioidei</taxon>
        <taxon>Channichthyidae</taxon>
        <taxon>Champsocephalus</taxon>
    </lineage>
</organism>
<evidence type="ECO:0000313" key="2">
    <source>
        <dbReference type="Proteomes" id="UP001335648"/>
    </source>
</evidence>
<reference evidence="1 2" key="1">
    <citation type="journal article" date="2023" name="Mol. Biol. Evol.">
        <title>Genomics of Secondarily Temperate Adaptation in the Only Non-Antarctic Icefish.</title>
        <authorList>
            <person name="Rivera-Colon A.G."/>
            <person name="Rayamajhi N."/>
            <person name="Minhas B.F."/>
            <person name="Madrigal G."/>
            <person name="Bilyk K.T."/>
            <person name="Yoon V."/>
            <person name="Hune M."/>
            <person name="Gregory S."/>
            <person name="Cheng C.H.C."/>
            <person name="Catchen J.M."/>
        </authorList>
    </citation>
    <scope>NUCLEOTIDE SEQUENCE [LARGE SCALE GENOMIC DNA]</scope>
    <source>
        <strain evidence="1">JC2023a</strain>
    </source>
</reference>
<gene>
    <name evidence="1" type="ORF">CesoFtcFv8_013025</name>
</gene>
<dbReference type="EMBL" id="JAULUE010002055">
    <property type="protein sequence ID" value="KAK5892671.1"/>
    <property type="molecule type" value="Genomic_DNA"/>
</dbReference>
<keyword evidence="2" id="KW-1185">Reference proteome</keyword>